<feature type="transmembrane region" description="Helical" evidence="1">
    <location>
        <begin position="33"/>
        <end position="61"/>
    </location>
</feature>
<dbReference type="Proteomes" id="UP000580051">
    <property type="component" value="Unassembled WGS sequence"/>
</dbReference>
<feature type="transmembrane region" description="Helical" evidence="1">
    <location>
        <begin position="5"/>
        <end position="27"/>
    </location>
</feature>
<evidence type="ECO:0000313" key="2">
    <source>
        <dbReference type="EMBL" id="GFP21649.1"/>
    </source>
</evidence>
<reference evidence="2 3" key="1">
    <citation type="journal article" date="2020" name="Front. Microbiol.">
        <title>Single-cell genomics of novel Actinobacteria with the Wood-Ljungdahl pathway discovered in a serpentinizing system.</title>
        <authorList>
            <person name="Merino N."/>
            <person name="Kawai M."/>
            <person name="Boyd E.S."/>
            <person name="Colman D.R."/>
            <person name="McGlynn S.E."/>
            <person name="Nealson K.H."/>
            <person name="Kurokawa K."/>
            <person name="Hongoh Y."/>
        </authorList>
    </citation>
    <scope>NUCLEOTIDE SEQUENCE [LARGE SCALE GENOMIC DNA]</scope>
    <source>
        <strain evidence="2 3">S06</strain>
    </source>
</reference>
<feature type="non-terminal residue" evidence="2">
    <location>
        <position position="1"/>
    </location>
</feature>
<sequence length="130" mass="13878">TARQWLEFIVIGFISAAVCAVIIAWGLEVLGLVPFSILSTIITLNNTAAHIVGGLLLLLLWDRVRRMGLYWKDVMAPEDITRPVAPKGGSLLMLIGGVGGWLIVAFLMPGAAIPVGAIFVLAILATLFLL</sequence>
<evidence type="ECO:0000256" key="1">
    <source>
        <dbReference type="SAM" id="Phobius"/>
    </source>
</evidence>
<name>A0A6V8NMP6_9ACTN</name>
<evidence type="ECO:0000313" key="3">
    <source>
        <dbReference type="Proteomes" id="UP000580051"/>
    </source>
</evidence>
<keyword evidence="1" id="KW-1133">Transmembrane helix</keyword>
<gene>
    <name evidence="2" type="ORF">HKBW3S06_00876</name>
</gene>
<dbReference type="EMBL" id="BLRV01000076">
    <property type="protein sequence ID" value="GFP21649.1"/>
    <property type="molecule type" value="Genomic_DNA"/>
</dbReference>
<accession>A0A6V8NMP6</accession>
<feature type="transmembrane region" description="Helical" evidence="1">
    <location>
        <begin position="113"/>
        <end position="129"/>
    </location>
</feature>
<keyword evidence="1" id="KW-0812">Transmembrane</keyword>
<feature type="transmembrane region" description="Helical" evidence="1">
    <location>
        <begin position="90"/>
        <end position="107"/>
    </location>
</feature>
<keyword evidence="1" id="KW-0472">Membrane</keyword>
<dbReference type="AlphaFoldDB" id="A0A6V8NMP6"/>
<proteinExistence type="predicted"/>
<comment type="caution">
    <text evidence="2">The sequence shown here is derived from an EMBL/GenBank/DDBJ whole genome shotgun (WGS) entry which is preliminary data.</text>
</comment>
<protein>
    <submittedName>
        <fullName evidence="2">Energy-coupling factor transport system substrate-specific component</fullName>
    </submittedName>
</protein>
<organism evidence="2 3">
    <name type="scientific">Candidatus Hakubella thermalkaliphila</name>
    <dbReference type="NCBI Taxonomy" id="2754717"/>
    <lineage>
        <taxon>Bacteria</taxon>
        <taxon>Bacillati</taxon>
        <taxon>Actinomycetota</taxon>
        <taxon>Actinomycetota incertae sedis</taxon>
        <taxon>Candidatus Hakubellales</taxon>
        <taxon>Candidatus Hakubellaceae</taxon>
        <taxon>Candidatus Hakubella</taxon>
    </lineage>
</organism>